<evidence type="ECO:0000313" key="2">
    <source>
        <dbReference type="Proteomes" id="UP000494365"/>
    </source>
</evidence>
<name>A0A6S7AXI8_9BURK</name>
<accession>A0A6S7AXI8</accession>
<sequence>MSNVWWGRERSTVGSPRVPGGAVPELLPADRVRLLADLDRRAPAFTPEWTNRRPADDAGAALRQLFGEQLEAVTQRLDQWPDKALIEFLTIAGVTPLPAVPAEVLLEFQVADDAPQSLLIGAGFQVGGRPPGAEQLVVFETEQSFYAAPGKTGEVFTVDGGNYDPVDPGGPFAPFGDGRSSTAALVIGLTGDAAPTQTLTLGIGVAAPAGTPPPVGSGGVLPLPVPPGPALVWEIIDGGNAVALEVVRDETGGLIRSGLVELALPGQWRPGLPPGLASAKSPRFLRLRVAYGRFTKPPQLSFVTVNMARAVGARTVLDEVPTPVPNTNGRRLRLTQTPLVAGSLILEVEDNGLQVAATTGAALSASGRTRWTAVPDLSVHGPDDAVFEIDLVTGELFFGDGRHGRALPDGYRNVHAVSYQVQSLSPGPVDAGEISTVVTAMEFLGKVVNPLRAGGGGPGETAAQAIKRGPLEIRTRNRAVAVADYALLALRAEGADVARAFAVAGLHPQYPGHPIPGVVGVFVVPPDRGEGQPTPDSETLRAVATHLARDAAPAGVDVVAAAPRYQAVRIDAGIVLEPGADAGTTVRAVLQALDTYLHPLTGGEAGEGWPFGGVIRFVPLLRRISLVGGVHAVPRLNVVLDGIRALACTDVPILPYALLWPSGHQVFISDDGSTS</sequence>
<dbReference type="AlphaFoldDB" id="A0A6S7AXI8"/>
<keyword evidence="2" id="KW-1185">Reference proteome</keyword>
<dbReference type="EMBL" id="CADIKK010000002">
    <property type="protein sequence ID" value="CAB3778774.1"/>
    <property type="molecule type" value="Genomic_DNA"/>
</dbReference>
<dbReference type="Proteomes" id="UP000494365">
    <property type="component" value="Unassembled WGS sequence"/>
</dbReference>
<proteinExistence type="predicted"/>
<gene>
    <name evidence="1" type="ORF">LMG28614_00726</name>
</gene>
<dbReference type="InterPro" id="IPR011749">
    <property type="entry name" value="CHP02243"/>
</dbReference>
<reference evidence="1 2" key="1">
    <citation type="submission" date="2020-04" db="EMBL/GenBank/DDBJ databases">
        <authorList>
            <person name="De Canck E."/>
        </authorList>
    </citation>
    <scope>NUCLEOTIDE SEQUENCE [LARGE SCALE GENOMIC DNA]</scope>
    <source>
        <strain evidence="1 2">LMG 28614</strain>
    </source>
</reference>
<evidence type="ECO:0000313" key="1">
    <source>
        <dbReference type="EMBL" id="CAB3778774.1"/>
    </source>
</evidence>
<organism evidence="1 2">
    <name type="scientific">Paraburkholderia ultramafica</name>
    <dbReference type="NCBI Taxonomy" id="1544867"/>
    <lineage>
        <taxon>Bacteria</taxon>
        <taxon>Pseudomonadati</taxon>
        <taxon>Pseudomonadota</taxon>
        <taxon>Betaproteobacteria</taxon>
        <taxon>Burkholderiales</taxon>
        <taxon>Burkholderiaceae</taxon>
        <taxon>Paraburkholderia</taxon>
    </lineage>
</organism>
<protein>
    <submittedName>
        <fullName evidence="1">Uncharacterized protein</fullName>
    </submittedName>
</protein>
<dbReference type="NCBIfam" id="TIGR02243">
    <property type="entry name" value="putative baseplate assembly protein"/>
    <property type="match status" value="1"/>
</dbReference>